<dbReference type="InterPro" id="IPR032675">
    <property type="entry name" value="LRR_dom_sf"/>
</dbReference>
<dbReference type="Pfam" id="PF12937">
    <property type="entry name" value="F-box-like"/>
    <property type="match status" value="1"/>
</dbReference>
<sequence length="472" mass="52881">MPAVRRQRRCPRTLFQDLPIDILSPILSHLDNRRDWHSCSLVNKIFNEISTPYLYMKLDSRIISKGIVYHPSSTLLLRPHLAQYVHKVTETGAVHRGYPDITRDTLTSLPLCTNLRSMTWIDDSPATDSTLLKFLDVVRKLPLRELTIRTHSDLGETVWSQLVTLTGLQKVSIWCMEGPPRVLQGWSEPLGTTLTHLELGRCAGVPPTILITVLSQLPLLQDLRLKGAPASAIATILSFLPNLRSLDTEYHSTGNSSYRRAVVSPTPTSGDGLQSLPLPVLRHLTLRTSSIDNLGPIRLWGWIQDIVPRAGLETFRLLAFSINGDSGIPRMFILDLASKHSASLKHFMVGDSYLTLMDIECLCSKFPMLETLVCSVANSDVPSIVEAIATAKNLQTLKLQVRGHPMGFHHRQSFSRQDAADIMLRKENPKLRTVAIGRSQYTGRWVLKVGHNDKPKIHFEVTADVVDDTWHA</sequence>
<dbReference type="InterPro" id="IPR036047">
    <property type="entry name" value="F-box-like_dom_sf"/>
</dbReference>
<gene>
    <name evidence="2" type="ORF">CPB83DRAFT_798739</name>
</gene>
<accession>A0A9P6E725</accession>
<organism evidence="2 3">
    <name type="scientific">Crepidotus variabilis</name>
    <dbReference type="NCBI Taxonomy" id="179855"/>
    <lineage>
        <taxon>Eukaryota</taxon>
        <taxon>Fungi</taxon>
        <taxon>Dikarya</taxon>
        <taxon>Basidiomycota</taxon>
        <taxon>Agaricomycotina</taxon>
        <taxon>Agaricomycetes</taxon>
        <taxon>Agaricomycetidae</taxon>
        <taxon>Agaricales</taxon>
        <taxon>Agaricineae</taxon>
        <taxon>Crepidotaceae</taxon>
        <taxon>Crepidotus</taxon>
    </lineage>
</organism>
<evidence type="ECO:0000259" key="1">
    <source>
        <dbReference type="Pfam" id="PF12937"/>
    </source>
</evidence>
<dbReference type="SUPFAM" id="SSF52047">
    <property type="entry name" value="RNI-like"/>
    <property type="match status" value="1"/>
</dbReference>
<proteinExistence type="predicted"/>
<dbReference type="Gene3D" id="3.80.10.10">
    <property type="entry name" value="Ribonuclease Inhibitor"/>
    <property type="match status" value="1"/>
</dbReference>
<dbReference type="Proteomes" id="UP000807306">
    <property type="component" value="Unassembled WGS sequence"/>
</dbReference>
<feature type="domain" description="F-box" evidence="1">
    <location>
        <begin position="15"/>
        <end position="59"/>
    </location>
</feature>
<dbReference type="InterPro" id="IPR001810">
    <property type="entry name" value="F-box_dom"/>
</dbReference>
<evidence type="ECO:0000313" key="3">
    <source>
        <dbReference type="Proteomes" id="UP000807306"/>
    </source>
</evidence>
<dbReference type="EMBL" id="MU157909">
    <property type="protein sequence ID" value="KAF9523841.1"/>
    <property type="molecule type" value="Genomic_DNA"/>
</dbReference>
<keyword evidence="3" id="KW-1185">Reference proteome</keyword>
<evidence type="ECO:0000313" key="2">
    <source>
        <dbReference type="EMBL" id="KAF9523841.1"/>
    </source>
</evidence>
<comment type="caution">
    <text evidence="2">The sequence shown here is derived from an EMBL/GenBank/DDBJ whole genome shotgun (WGS) entry which is preliminary data.</text>
</comment>
<protein>
    <recommendedName>
        <fullName evidence="1">F-box domain-containing protein</fullName>
    </recommendedName>
</protein>
<reference evidence="2" key="1">
    <citation type="submission" date="2020-11" db="EMBL/GenBank/DDBJ databases">
        <authorList>
            <consortium name="DOE Joint Genome Institute"/>
            <person name="Ahrendt S."/>
            <person name="Riley R."/>
            <person name="Andreopoulos W."/>
            <person name="Labutti K."/>
            <person name="Pangilinan J."/>
            <person name="Ruiz-Duenas F.J."/>
            <person name="Barrasa J.M."/>
            <person name="Sanchez-Garcia M."/>
            <person name="Camarero S."/>
            <person name="Miyauchi S."/>
            <person name="Serrano A."/>
            <person name="Linde D."/>
            <person name="Babiker R."/>
            <person name="Drula E."/>
            <person name="Ayuso-Fernandez I."/>
            <person name="Pacheco R."/>
            <person name="Padilla G."/>
            <person name="Ferreira P."/>
            <person name="Barriuso J."/>
            <person name="Kellner H."/>
            <person name="Castanera R."/>
            <person name="Alfaro M."/>
            <person name="Ramirez L."/>
            <person name="Pisabarro A.G."/>
            <person name="Kuo A."/>
            <person name="Tritt A."/>
            <person name="Lipzen A."/>
            <person name="He G."/>
            <person name="Yan M."/>
            <person name="Ng V."/>
            <person name="Cullen D."/>
            <person name="Martin F."/>
            <person name="Rosso M.-N."/>
            <person name="Henrissat B."/>
            <person name="Hibbett D."/>
            <person name="Martinez A.T."/>
            <person name="Grigoriev I.V."/>
        </authorList>
    </citation>
    <scope>NUCLEOTIDE SEQUENCE</scope>
    <source>
        <strain evidence="2">CBS 506.95</strain>
    </source>
</reference>
<dbReference type="OrthoDB" id="5297217at2759"/>
<dbReference type="SUPFAM" id="SSF81383">
    <property type="entry name" value="F-box domain"/>
    <property type="match status" value="1"/>
</dbReference>
<name>A0A9P6E725_9AGAR</name>
<dbReference type="AlphaFoldDB" id="A0A9P6E725"/>